<accession>A0A2A2T8F7</accession>
<name>A0A2A2T8F7_9BURK</name>
<dbReference type="GO" id="GO:0005694">
    <property type="term" value="C:chromosome"/>
    <property type="evidence" value="ECO:0007669"/>
    <property type="project" value="InterPro"/>
</dbReference>
<reference evidence="2 3" key="1">
    <citation type="submission" date="2017-08" db="EMBL/GenBank/DDBJ databases">
        <title>WGS of Clinical strains of the CDC Group NO-1 linked to zoonotic infections in humans.</title>
        <authorList>
            <person name="Bernier A.-M."/>
            <person name="Bernard K."/>
        </authorList>
    </citation>
    <scope>NUCLEOTIDE SEQUENCE [LARGE SCALE GENOMIC DNA]</scope>
    <source>
        <strain evidence="2 3">NML91-0035</strain>
    </source>
</reference>
<sequence>MCAQPTCWRIWSGACRPSGRFDAGRGAWGSSSGQRRVCGAWLQPCGWAPGPCACSACAYGINAQDGAGLLKLIASRTPEQQAALLAVAFEGEYWRPTCASCGVKMAERAHGKTGQRFWGCVNYPRCRNTLAMR</sequence>
<gene>
    <name evidence="2" type="ORF">CLI92_00125</name>
</gene>
<evidence type="ECO:0000313" key="2">
    <source>
        <dbReference type="EMBL" id="PAX18298.1"/>
    </source>
</evidence>
<organism evidence="2 3">
    <name type="scientific">Vandammella animalimorsus</name>
    <dbReference type="NCBI Taxonomy" id="2029117"/>
    <lineage>
        <taxon>Bacteria</taxon>
        <taxon>Pseudomonadati</taxon>
        <taxon>Pseudomonadota</taxon>
        <taxon>Betaproteobacteria</taxon>
        <taxon>Burkholderiales</taxon>
        <taxon>Comamonadaceae</taxon>
        <taxon>Vandammella</taxon>
    </lineage>
</organism>
<feature type="domain" description="DNA topoisomerase type IA zn finger" evidence="1">
    <location>
        <begin position="97"/>
        <end position="130"/>
    </location>
</feature>
<evidence type="ECO:0000313" key="3">
    <source>
        <dbReference type="Proteomes" id="UP000217780"/>
    </source>
</evidence>
<dbReference type="Proteomes" id="UP000217780">
    <property type="component" value="Unassembled WGS sequence"/>
</dbReference>
<proteinExistence type="predicted"/>
<dbReference type="Pfam" id="PF01396">
    <property type="entry name" value="Zn_ribbon_Top1"/>
    <property type="match status" value="1"/>
</dbReference>
<dbReference type="EMBL" id="NTBI01000001">
    <property type="protein sequence ID" value="PAX18298.1"/>
    <property type="molecule type" value="Genomic_DNA"/>
</dbReference>
<evidence type="ECO:0000259" key="1">
    <source>
        <dbReference type="Pfam" id="PF01396"/>
    </source>
</evidence>
<dbReference type="AlphaFoldDB" id="A0A2A2T8F7"/>
<dbReference type="InterPro" id="IPR013498">
    <property type="entry name" value="Topo_IA_Znf"/>
</dbReference>
<protein>
    <recommendedName>
        <fullName evidence="1">DNA topoisomerase type IA zn finger domain-containing protein</fullName>
    </recommendedName>
</protein>
<dbReference type="GO" id="GO:0003916">
    <property type="term" value="F:DNA topoisomerase activity"/>
    <property type="evidence" value="ECO:0007669"/>
    <property type="project" value="InterPro"/>
</dbReference>
<comment type="caution">
    <text evidence="2">The sequence shown here is derived from an EMBL/GenBank/DDBJ whole genome shotgun (WGS) entry which is preliminary data.</text>
</comment>
<dbReference type="Gene3D" id="3.30.65.10">
    <property type="entry name" value="Bacterial Topoisomerase I, domain 1"/>
    <property type="match status" value="1"/>
</dbReference>
<dbReference type="GO" id="GO:0006265">
    <property type="term" value="P:DNA topological change"/>
    <property type="evidence" value="ECO:0007669"/>
    <property type="project" value="InterPro"/>
</dbReference>
<dbReference type="GO" id="GO:0003677">
    <property type="term" value="F:DNA binding"/>
    <property type="evidence" value="ECO:0007669"/>
    <property type="project" value="InterPro"/>
</dbReference>